<evidence type="ECO:0000313" key="9">
    <source>
        <dbReference type="EMBL" id="CZT14580.1"/>
    </source>
</evidence>
<dbReference type="GO" id="GO:0016020">
    <property type="term" value="C:membrane"/>
    <property type="evidence" value="ECO:0007669"/>
    <property type="project" value="UniProtKB-SubCell"/>
</dbReference>
<comment type="similarity">
    <text evidence="5">Belongs to the SAT4 family.</text>
</comment>
<feature type="domain" description="Rhodopsin" evidence="8">
    <location>
        <begin position="2"/>
        <end position="190"/>
    </location>
</feature>
<feature type="compositionally biased region" description="Basic and acidic residues" evidence="6">
    <location>
        <begin position="360"/>
        <end position="377"/>
    </location>
</feature>
<evidence type="ECO:0000256" key="5">
    <source>
        <dbReference type="ARBA" id="ARBA00038359"/>
    </source>
</evidence>
<keyword evidence="3 7" id="KW-1133">Transmembrane helix</keyword>
<dbReference type="PANTHER" id="PTHR33048:SF129">
    <property type="entry name" value="INTEGRAL MEMBRANE PROTEIN-RELATED"/>
    <property type="match status" value="1"/>
</dbReference>
<evidence type="ECO:0000256" key="1">
    <source>
        <dbReference type="ARBA" id="ARBA00004141"/>
    </source>
</evidence>
<feature type="transmembrane region" description="Helical" evidence="7">
    <location>
        <begin position="6"/>
        <end position="25"/>
    </location>
</feature>
<dbReference type="OrthoDB" id="4525788at2759"/>
<keyword evidence="4 7" id="KW-0472">Membrane</keyword>
<feature type="compositionally biased region" description="Polar residues" evidence="6">
    <location>
        <begin position="262"/>
        <end position="271"/>
    </location>
</feature>
<evidence type="ECO:0000256" key="2">
    <source>
        <dbReference type="ARBA" id="ARBA00022692"/>
    </source>
</evidence>
<proteinExistence type="inferred from homology"/>
<dbReference type="PANTHER" id="PTHR33048">
    <property type="entry name" value="PTH11-LIKE INTEGRAL MEMBRANE PROTEIN (AFU_ORTHOLOGUE AFUA_5G11245)"/>
    <property type="match status" value="1"/>
</dbReference>
<gene>
    <name evidence="9" type="ORF">RCC_00556</name>
</gene>
<protein>
    <recommendedName>
        <fullName evidence="8">Rhodopsin domain-containing protein</fullName>
    </recommendedName>
</protein>
<dbReference type="RefSeq" id="XP_023621477.1">
    <property type="nucleotide sequence ID" value="XM_023765709.1"/>
</dbReference>
<feature type="transmembrane region" description="Helical" evidence="7">
    <location>
        <begin position="164"/>
        <end position="188"/>
    </location>
</feature>
<dbReference type="Pfam" id="PF20684">
    <property type="entry name" value="Fung_rhodopsin"/>
    <property type="match status" value="1"/>
</dbReference>
<evidence type="ECO:0000256" key="6">
    <source>
        <dbReference type="SAM" id="MobiDB-lite"/>
    </source>
</evidence>
<keyword evidence="2 7" id="KW-0812">Transmembrane</keyword>
<evidence type="ECO:0000256" key="7">
    <source>
        <dbReference type="SAM" id="Phobius"/>
    </source>
</evidence>
<reference evidence="9 10" key="1">
    <citation type="submission" date="2016-03" db="EMBL/GenBank/DDBJ databases">
        <authorList>
            <person name="Ploux O."/>
        </authorList>
    </citation>
    <scope>NUCLEOTIDE SEQUENCE [LARGE SCALE GENOMIC DNA]</scope>
    <source>
        <strain evidence="9 10">URUG2</strain>
    </source>
</reference>
<feature type="region of interest" description="Disordered" evidence="6">
    <location>
        <begin position="358"/>
        <end position="377"/>
    </location>
</feature>
<feature type="region of interest" description="Disordered" evidence="6">
    <location>
        <begin position="248"/>
        <end position="323"/>
    </location>
</feature>
<evidence type="ECO:0000256" key="4">
    <source>
        <dbReference type="ARBA" id="ARBA00023136"/>
    </source>
</evidence>
<comment type="subcellular location">
    <subcellularLocation>
        <location evidence="1">Membrane</location>
        <topology evidence="1">Multi-pass membrane protein</topology>
    </subcellularLocation>
</comment>
<evidence type="ECO:0000256" key="3">
    <source>
        <dbReference type="ARBA" id="ARBA00022989"/>
    </source>
</evidence>
<dbReference type="AlphaFoldDB" id="A0A2D3UQQ3"/>
<dbReference type="Proteomes" id="UP000225277">
    <property type="component" value="Unassembled WGS sequence"/>
</dbReference>
<evidence type="ECO:0000313" key="10">
    <source>
        <dbReference type="Proteomes" id="UP000225277"/>
    </source>
</evidence>
<dbReference type="InterPro" id="IPR052337">
    <property type="entry name" value="SAT4-like"/>
</dbReference>
<organism evidence="9 10">
    <name type="scientific">Ramularia collo-cygni</name>
    <dbReference type="NCBI Taxonomy" id="112498"/>
    <lineage>
        <taxon>Eukaryota</taxon>
        <taxon>Fungi</taxon>
        <taxon>Dikarya</taxon>
        <taxon>Ascomycota</taxon>
        <taxon>Pezizomycotina</taxon>
        <taxon>Dothideomycetes</taxon>
        <taxon>Dothideomycetidae</taxon>
        <taxon>Mycosphaerellales</taxon>
        <taxon>Mycosphaerellaceae</taxon>
        <taxon>Ramularia</taxon>
    </lineage>
</organism>
<feature type="transmembrane region" description="Helical" evidence="7">
    <location>
        <begin position="37"/>
        <end position="62"/>
    </location>
</feature>
<dbReference type="EMBL" id="FJUY01000001">
    <property type="protein sequence ID" value="CZT14580.1"/>
    <property type="molecule type" value="Genomic_DNA"/>
</dbReference>
<feature type="transmembrane region" description="Helical" evidence="7">
    <location>
        <begin position="125"/>
        <end position="149"/>
    </location>
</feature>
<sequence>MFFWLSQVLFTVSSICTKLSVLLFYRRMMMDTLDRRWIYALWVALGFTISYGIAILIGHFFICQPLEALWNIMTPGFDKSFTCIDSAAFTLASGVLGTVSDGYAVALPCLMLRNYDLDASRRQRVALNVVFGLGLLVSGCGVARTYWLWKTNHTLGPTWNNFELLAWTIAECQLGVICACAPAWRVFFRRYLRDNLRRRFGSALGSYSQDQSKEVAMVTTATTEHDTRSYVDLEDLAVDAAGRIVPAHTLRGPTAARRGNDQRSGSKGGSCTTTTTDDTRSSIGVQNLETDAADGVHPAYTTNEENGEWKGNGHAANGSDEKCPTPTISNTEQFEAYAIARLSLLSKHKYPTLVQVPAPKTDEATGSRQKCKDKYAV</sequence>
<accession>A0A2D3UQQ3</accession>
<name>A0A2D3UQQ3_9PEZI</name>
<dbReference type="GeneID" id="35595933"/>
<keyword evidence="10" id="KW-1185">Reference proteome</keyword>
<dbReference type="InterPro" id="IPR049326">
    <property type="entry name" value="Rhodopsin_dom_fungi"/>
</dbReference>
<evidence type="ECO:0000259" key="8">
    <source>
        <dbReference type="Pfam" id="PF20684"/>
    </source>
</evidence>
<feature type="transmembrane region" description="Helical" evidence="7">
    <location>
        <begin position="87"/>
        <end position="113"/>
    </location>
</feature>